<dbReference type="PANTHER" id="PTHR30086">
    <property type="entry name" value="ARGININE EXPORTER PROTEIN ARGO"/>
    <property type="match status" value="1"/>
</dbReference>
<keyword evidence="8" id="KW-1185">Reference proteome</keyword>
<comment type="caution">
    <text evidence="7">The sequence shown here is derived from an EMBL/GenBank/DDBJ whole genome shotgun (WGS) entry which is preliminary data.</text>
</comment>
<dbReference type="Proteomes" id="UP001424741">
    <property type="component" value="Unassembled WGS sequence"/>
</dbReference>
<keyword evidence="2" id="KW-1003">Cell membrane</keyword>
<dbReference type="EMBL" id="BAABRL010000001">
    <property type="protein sequence ID" value="GAA5494016.1"/>
    <property type="molecule type" value="Genomic_DNA"/>
</dbReference>
<feature type="transmembrane region" description="Helical" evidence="6">
    <location>
        <begin position="12"/>
        <end position="32"/>
    </location>
</feature>
<proteinExistence type="predicted"/>
<evidence type="ECO:0000256" key="5">
    <source>
        <dbReference type="ARBA" id="ARBA00023136"/>
    </source>
</evidence>
<dbReference type="InterPro" id="IPR001123">
    <property type="entry name" value="LeuE-type"/>
</dbReference>
<evidence type="ECO:0000256" key="6">
    <source>
        <dbReference type="SAM" id="Phobius"/>
    </source>
</evidence>
<feature type="transmembrane region" description="Helical" evidence="6">
    <location>
        <begin position="74"/>
        <end position="95"/>
    </location>
</feature>
<evidence type="ECO:0000313" key="7">
    <source>
        <dbReference type="EMBL" id="GAA5494016.1"/>
    </source>
</evidence>
<feature type="transmembrane region" description="Helical" evidence="6">
    <location>
        <begin position="44"/>
        <end position="68"/>
    </location>
</feature>
<dbReference type="Pfam" id="PF01810">
    <property type="entry name" value="LysE"/>
    <property type="match status" value="1"/>
</dbReference>
<organism evidence="7 8">
    <name type="scientific">Rubritalea halochordaticola</name>
    <dbReference type="NCBI Taxonomy" id="714537"/>
    <lineage>
        <taxon>Bacteria</taxon>
        <taxon>Pseudomonadati</taxon>
        <taxon>Verrucomicrobiota</taxon>
        <taxon>Verrucomicrobiia</taxon>
        <taxon>Verrucomicrobiales</taxon>
        <taxon>Rubritaleaceae</taxon>
        <taxon>Rubritalea</taxon>
    </lineage>
</organism>
<evidence type="ECO:0000256" key="2">
    <source>
        <dbReference type="ARBA" id="ARBA00022475"/>
    </source>
</evidence>
<feature type="transmembrane region" description="Helical" evidence="6">
    <location>
        <begin position="125"/>
        <end position="148"/>
    </location>
</feature>
<reference evidence="7 8" key="1">
    <citation type="submission" date="2024-02" db="EMBL/GenBank/DDBJ databases">
        <title>Rubritalea halochordaticola NBRC 107102.</title>
        <authorList>
            <person name="Ichikawa N."/>
            <person name="Katano-Makiyama Y."/>
            <person name="Hidaka K."/>
        </authorList>
    </citation>
    <scope>NUCLEOTIDE SEQUENCE [LARGE SCALE GENOMIC DNA]</scope>
    <source>
        <strain evidence="7 8">NBRC 107102</strain>
    </source>
</reference>
<dbReference type="PANTHER" id="PTHR30086:SF20">
    <property type="entry name" value="ARGININE EXPORTER PROTEIN ARGO-RELATED"/>
    <property type="match status" value="1"/>
</dbReference>
<sequence length="213" mass="23112">MDLSAVISEWMAFAGVMALGQFSPGPDMLLLTRTALAKGWKAGCATALGIALGLGIHSAIALFGVAALLMQGGIVSIGLTSAAVLYLLWLGWQLFREAWSNPDLRMGNPEYSSEESFWKSWRRGFLCNLLNPKVAVFLAGVVMPFLGASSGSSWALVLWLTIVLEGMILWCLWACLLQVKGVKAAYKRLSRWVDALFGVILWILAAFLISSLI</sequence>
<evidence type="ECO:0000256" key="3">
    <source>
        <dbReference type="ARBA" id="ARBA00022692"/>
    </source>
</evidence>
<evidence type="ECO:0000256" key="4">
    <source>
        <dbReference type="ARBA" id="ARBA00022989"/>
    </source>
</evidence>
<evidence type="ECO:0000313" key="8">
    <source>
        <dbReference type="Proteomes" id="UP001424741"/>
    </source>
</evidence>
<keyword evidence="4 6" id="KW-1133">Transmembrane helix</keyword>
<accession>A0ABP9UYW7</accession>
<gene>
    <name evidence="7" type="primary">rhtC</name>
    <name evidence="7" type="ORF">Rhal01_00171</name>
</gene>
<name>A0ABP9UYW7_9BACT</name>
<feature type="transmembrane region" description="Helical" evidence="6">
    <location>
        <begin position="154"/>
        <end position="177"/>
    </location>
</feature>
<protein>
    <submittedName>
        <fullName evidence="7">Threonine efflux protein</fullName>
    </submittedName>
</protein>
<keyword evidence="5 6" id="KW-0472">Membrane</keyword>
<dbReference type="RefSeq" id="WP_346187064.1">
    <property type="nucleotide sequence ID" value="NZ_BAABRL010000001.1"/>
</dbReference>
<feature type="transmembrane region" description="Helical" evidence="6">
    <location>
        <begin position="189"/>
        <end position="209"/>
    </location>
</feature>
<comment type="subcellular location">
    <subcellularLocation>
        <location evidence="1">Cell membrane</location>
        <topology evidence="1">Multi-pass membrane protein</topology>
    </subcellularLocation>
</comment>
<evidence type="ECO:0000256" key="1">
    <source>
        <dbReference type="ARBA" id="ARBA00004651"/>
    </source>
</evidence>
<keyword evidence="3 6" id="KW-0812">Transmembrane</keyword>